<dbReference type="KEGG" id="mtar:DF168_00435"/>
<evidence type="ECO:0000313" key="1">
    <source>
        <dbReference type="EMBL" id="AWT59254.1"/>
    </source>
</evidence>
<name>A0A2Z4AGJ6_9BACT</name>
<gene>
    <name evidence="1" type="ORF">DF168_00435</name>
</gene>
<dbReference type="Proteomes" id="UP000247465">
    <property type="component" value="Chromosome"/>
</dbReference>
<sequence>MIQTLSQIAISELERQFYLTKILSSLKFNRRENNFQSLIWSGLEQFHSGGKNFGKLITLTTRISQGMLIKLRVK</sequence>
<evidence type="ECO:0000313" key="2">
    <source>
        <dbReference type="Proteomes" id="UP000247465"/>
    </source>
</evidence>
<organism evidence="1 2">
    <name type="scientific">Candidatus Moanibacter tarae</name>
    <dbReference type="NCBI Taxonomy" id="2200854"/>
    <lineage>
        <taxon>Bacteria</taxon>
        <taxon>Pseudomonadati</taxon>
        <taxon>Verrucomicrobiota</taxon>
        <taxon>Opitutia</taxon>
        <taxon>Puniceicoccales</taxon>
        <taxon>Puniceicoccales incertae sedis</taxon>
        <taxon>Candidatus Moanibacter</taxon>
    </lineage>
</organism>
<protein>
    <submittedName>
        <fullName evidence="1">Uncharacterized protein</fullName>
    </submittedName>
</protein>
<reference evidence="1 2" key="1">
    <citation type="submission" date="2018-06" db="EMBL/GenBank/DDBJ databases">
        <title>Draft Genome Sequence of a Novel Marine Bacterium Related to the Verrucomicrobia.</title>
        <authorList>
            <person name="Vosseberg J."/>
            <person name="Martijn J."/>
            <person name="Ettema T.J.G."/>
        </authorList>
    </citation>
    <scope>NUCLEOTIDE SEQUENCE [LARGE SCALE GENOMIC DNA]</scope>
    <source>
        <strain evidence="1">TARA_B100001123</strain>
    </source>
</reference>
<dbReference type="AlphaFoldDB" id="A0A2Z4AGJ6"/>
<dbReference type="EMBL" id="CP029803">
    <property type="protein sequence ID" value="AWT59254.1"/>
    <property type="molecule type" value="Genomic_DNA"/>
</dbReference>
<proteinExistence type="predicted"/>
<accession>A0A2Z4AGJ6</accession>